<dbReference type="PANTHER" id="PTHR42714">
    <property type="entry name" value="TRNA MODIFICATION GTPASE GTPBP3"/>
    <property type="match status" value="1"/>
</dbReference>
<dbReference type="RefSeq" id="WP_010463610.1">
    <property type="nucleotide sequence ID" value="NZ_CP005960.1"/>
</dbReference>
<dbReference type="InterPro" id="IPR027417">
    <property type="entry name" value="P-loop_NTPase"/>
</dbReference>
<dbReference type="InterPro" id="IPR006073">
    <property type="entry name" value="GTP-bd"/>
</dbReference>
<dbReference type="GO" id="GO:0030488">
    <property type="term" value="P:tRNA methylation"/>
    <property type="evidence" value="ECO:0007669"/>
    <property type="project" value="TreeGrafter"/>
</dbReference>
<evidence type="ECO:0000259" key="1">
    <source>
        <dbReference type="Pfam" id="PF01926"/>
    </source>
</evidence>
<protein>
    <recommendedName>
        <fullName evidence="1">G domain-containing protein</fullName>
    </recommendedName>
</protein>
<dbReference type="EMBL" id="CP005960">
    <property type="protein sequence ID" value="AHZ69765.1"/>
    <property type="molecule type" value="Genomic_DNA"/>
</dbReference>
<gene>
    <name evidence="2" type="ORF">OU5_2686</name>
</gene>
<dbReference type="SUPFAM" id="SSF52540">
    <property type="entry name" value="P-loop containing nucleoside triphosphate hydrolases"/>
    <property type="match status" value="1"/>
</dbReference>
<feature type="domain" description="G" evidence="1">
    <location>
        <begin position="46"/>
        <end position="151"/>
    </location>
</feature>
<name>A0A024EB36_9PSED</name>
<organism evidence="2 3">
    <name type="scientific">Pseudomonas mandelii JR-1</name>
    <dbReference type="NCBI Taxonomy" id="1147786"/>
    <lineage>
        <taxon>Bacteria</taxon>
        <taxon>Pseudomonadati</taxon>
        <taxon>Pseudomonadota</taxon>
        <taxon>Gammaproteobacteria</taxon>
        <taxon>Pseudomonadales</taxon>
        <taxon>Pseudomonadaceae</taxon>
        <taxon>Pseudomonas</taxon>
    </lineage>
</organism>
<dbReference type="KEGG" id="pman:OU5_2686"/>
<dbReference type="Pfam" id="PF01926">
    <property type="entry name" value="MMR_HSR1"/>
    <property type="match status" value="1"/>
</dbReference>
<sequence>MALPDFARVIHTYERVSTPLGRWLSEQQRNELGARLQTKAEQLHPRIMVYGNYNAGKSTLLNALMGRADAKMADRPETAAVTEYRWGNYTLLDTPGIDAPIEHEEVAENQLHNSEVVLFVVAAGGATDEAKTWERLVDIVASERRVMLIVNNKAGITVGDRDYVGITDRLRIHLQRAASERGIENILDKVPVQWVNARSALKGRLEDKAPLIGASGILDLEEALGDFLEQSDTGTIFAACRKDLVVAIEQANLRLVQAGNDRQAEALTKAKLQIENERSRLTACLNDHLDRDCRSAKQAIVSLITSVAEGQVRGDTNQAMEEGAADVVQSLGDKLMRTLEYELPKTQQSLGEIGEKLAESTLRHADAMLNADLDAPQDAGESILSPAIKDALKKVPMGNVKDMTEQGVKAALELGKEFLPKLFKGIGPKTMGRWASTAGRWAGPLVQVGVALYDIYQAIRTENAEKAAQARRTKAIDDSASSFVHDLRQAYQFQITLVVEQVFKPMDEWIDAQSQALVQQDKAAENDRILFEQALIELRPQD</sequence>
<accession>A0A024EB36</accession>
<evidence type="ECO:0000313" key="3">
    <source>
        <dbReference type="Proteomes" id="UP000026913"/>
    </source>
</evidence>
<dbReference type="PANTHER" id="PTHR42714:SF6">
    <property type="entry name" value="TRANSLATION INITIATION FACTOR IF-2"/>
    <property type="match status" value="1"/>
</dbReference>
<dbReference type="Gene3D" id="3.40.50.300">
    <property type="entry name" value="P-loop containing nucleotide triphosphate hydrolases"/>
    <property type="match status" value="1"/>
</dbReference>
<dbReference type="AlphaFoldDB" id="A0A024EB36"/>
<dbReference type="HOGENOM" id="CLU_497758_0_0_6"/>
<dbReference type="Proteomes" id="UP000026913">
    <property type="component" value="Chromosome"/>
</dbReference>
<dbReference type="GO" id="GO:0002098">
    <property type="term" value="P:tRNA wobble uridine modification"/>
    <property type="evidence" value="ECO:0007669"/>
    <property type="project" value="TreeGrafter"/>
</dbReference>
<reference evidence="2 3" key="1">
    <citation type="journal article" date="2012" name="J. Bacteriol.">
        <title>Genome sequence of cold-adapted Pseudomonas mandelii strain JR-1.</title>
        <authorList>
            <person name="Jang S.H."/>
            <person name="Kim J."/>
            <person name="Kim J."/>
            <person name="Hong S."/>
            <person name="Lee C."/>
        </authorList>
    </citation>
    <scope>NUCLEOTIDE SEQUENCE [LARGE SCALE GENOMIC DNA]</scope>
    <source>
        <strain evidence="2 3">JR-1</strain>
    </source>
</reference>
<dbReference type="OrthoDB" id="238366at2"/>
<dbReference type="GO" id="GO:0005525">
    <property type="term" value="F:GTP binding"/>
    <property type="evidence" value="ECO:0007669"/>
    <property type="project" value="InterPro"/>
</dbReference>
<evidence type="ECO:0000313" key="2">
    <source>
        <dbReference type="EMBL" id="AHZ69765.1"/>
    </source>
</evidence>
<dbReference type="GO" id="GO:0005737">
    <property type="term" value="C:cytoplasm"/>
    <property type="evidence" value="ECO:0007669"/>
    <property type="project" value="TreeGrafter"/>
</dbReference>
<proteinExistence type="predicted"/>